<comment type="subcellular location">
    <subcellularLocation>
        <location evidence="1 11">Cell outer membrane</location>
        <topology evidence="1 11">Multi-pass membrane protein</topology>
    </subcellularLocation>
</comment>
<accession>A0A7X5V351</accession>
<dbReference type="GO" id="GO:0006826">
    <property type="term" value="P:iron ion transport"/>
    <property type="evidence" value="ECO:0007669"/>
    <property type="project" value="UniProtKB-KW"/>
</dbReference>
<dbReference type="InterPro" id="IPR036942">
    <property type="entry name" value="Beta-barrel_TonB_sf"/>
</dbReference>
<organism evidence="16 17">
    <name type="scientific">Sphingomonas leidyi</name>
    <dbReference type="NCBI Taxonomy" id="68569"/>
    <lineage>
        <taxon>Bacteria</taxon>
        <taxon>Pseudomonadati</taxon>
        <taxon>Pseudomonadota</taxon>
        <taxon>Alphaproteobacteria</taxon>
        <taxon>Sphingomonadales</taxon>
        <taxon>Sphingomonadaceae</taxon>
        <taxon>Sphingomonas</taxon>
    </lineage>
</organism>
<proteinExistence type="inferred from homology"/>
<gene>
    <name evidence="16" type="ORF">FHR20_003454</name>
</gene>
<sequence>MKIRITRSALFLGAAFGALAIGGTAQAQDTAAPAADEPTTEIVVTAERRPEALKNTPVSVAVIGGQDARDFTASGDDTLLALSGKVPSFYAETTTGRIFPRFYIRGLGNIDFYLGASQPVSIIQDDVVLEHVVLKSNPVYDLDHVEVLRGPQGSLFGRNTTAGIVKFDTVRPSLDGLDARGTLSYGSYNSISLDAGIGGPLADNVAIRVSGLFQHRDNYVDNAYSGPNSDGTQRPKKNAMGGFDERDARIQLLVKPTEDWTSLFSAHMRNYHGTSTLFLRNGLKKGSNDVSNVSRTTVQYDEAANNPQDYDTYGMSWNNGFDFGPVTLTSITAFETSSGYSRGDTDGGFSQLGYNPATGTCRDCGQSMGRLRGLDQWSQEVRLASNGDGAFKWQIGGMYFDSRDITEFYQRAWFLSPGVVGRNPNNWVRLHDVNTSWALFGQASYQVTPRFRLTGGVRVTQDTKTTDLLKTADTAAGAVTYAGRRHVRLSDRQPSWDVSALYEASDDLSLYARVARGFRGPTIQGRSAVFNSDFTTANSETILSWEAGIKSSLFDNKVRFNLTGFYYTVDDIQLNGNDSNGNGVLFNADKAEAYGVEAELNVRPVRNLALSFGASWLHSEIKDKRVYAQVCALAGTVVCTVNDPTITRTVFGSPAVFAQIDGNPLPNAPEYNLSATARYDIPVSDSGKVFISTDWNVQGYTNYVLYKTNEFYSKGNFEGGLKIGYQGGNGAWEVAAFARNITNEKNLKGVIENYMAAVLNEPRVIGVSLTGRIH</sequence>
<evidence type="ECO:0000256" key="7">
    <source>
        <dbReference type="ARBA" id="ARBA00023065"/>
    </source>
</evidence>
<evidence type="ECO:0000256" key="6">
    <source>
        <dbReference type="ARBA" id="ARBA00023004"/>
    </source>
</evidence>
<evidence type="ECO:0000256" key="2">
    <source>
        <dbReference type="ARBA" id="ARBA00022448"/>
    </source>
</evidence>
<evidence type="ECO:0000313" key="17">
    <source>
        <dbReference type="Proteomes" id="UP000564677"/>
    </source>
</evidence>
<dbReference type="InterPro" id="IPR012910">
    <property type="entry name" value="Plug_dom"/>
</dbReference>
<evidence type="ECO:0000256" key="9">
    <source>
        <dbReference type="ARBA" id="ARBA00023136"/>
    </source>
</evidence>
<dbReference type="InterPro" id="IPR039426">
    <property type="entry name" value="TonB-dep_rcpt-like"/>
</dbReference>
<dbReference type="PANTHER" id="PTHR32552">
    <property type="entry name" value="FERRICHROME IRON RECEPTOR-RELATED"/>
    <property type="match status" value="1"/>
</dbReference>
<evidence type="ECO:0000313" key="16">
    <source>
        <dbReference type="EMBL" id="NIJ66481.1"/>
    </source>
</evidence>
<keyword evidence="4" id="KW-0410">Iron transport</keyword>
<feature type="domain" description="TonB-dependent receptor-like beta-barrel" evidence="14">
    <location>
        <begin position="280"/>
        <end position="725"/>
    </location>
</feature>
<feature type="signal peptide" evidence="13">
    <location>
        <begin position="1"/>
        <end position="27"/>
    </location>
</feature>
<evidence type="ECO:0000256" key="5">
    <source>
        <dbReference type="ARBA" id="ARBA00022692"/>
    </source>
</evidence>
<dbReference type="AlphaFoldDB" id="A0A7X5V351"/>
<name>A0A7X5V351_9SPHN</name>
<reference evidence="16 17" key="1">
    <citation type="submission" date="2020-03" db="EMBL/GenBank/DDBJ databases">
        <title>Genomic Encyclopedia of Type Strains, Phase IV (KMG-IV): sequencing the most valuable type-strain genomes for metagenomic binning, comparative biology and taxonomic classification.</title>
        <authorList>
            <person name="Goeker M."/>
        </authorList>
    </citation>
    <scope>NUCLEOTIDE SEQUENCE [LARGE SCALE GENOMIC DNA]</scope>
    <source>
        <strain evidence="16 17">DSM 4733</strain>
    </source>
</reference>
<evidence type="ECO:0000256" key="13">
    <source>
        <dbReference type="SAM" id="SignalP"/>
    </source>
</evidence>
<dbReference type="RefSeq" id="WP_167300811.1">
    <property type="nucleotide sequence ID" value="NZ_CP170557.1"/>
</dbReference>
<keyword evidence="2 11" id="KW-0813">Transport</keyword>
<dbReference type="EMBL" id="JAASQV010000003">
    <property type="protein sequence ID" value="NIJ66481.1"/>
    <property type="molecule type" value="Genomic_DNA"/>
</dbReference>
<evidence type="ECO:0000256" key="1">
    <source>
        <dbReference type="ARBA" id="ARBA00004571"/>
    </source>
</evidence>
<feature type="chain" id="PRO_5030736991" evidence="13">
    <location>
        <begin position="28"/>
        <end position="774"/>
    </location>
</feature>
<keyword evidence="8 12" id="KW-0798">TonB box</keyword>
<evidence type="ECO:0000256" key="8">
    <source>
        <dbReference type="ARBA" id="ARBA00023077"/>
    </source>
</evidence>
<evidence type="ECO:0000256" key="12">
    <source>
        <dbReference type="RuleBase" id="RU003357"/>
    </source>
</evidence>
<keyword evidence="3 11" id="KW-1134">Transmembrane beta strand</keyword>
<evidence type="ECO:0000259" key="15">
    <source>
        <dbReference type="Pfam" id="PF07715"/>
    </source>
</evidence>
<keyword evidence="13" id="KW-0732">Signal</keyword>
<dbReference type="Pfam" id="PF07715">
    <property type="entry name" value="Plug"/>
    <property type="match status" value="1"/>
</dbReference>
<keyword evidence="16" id="KW-0675">Receptor</keyword>
<dbReference type="Pfam" id="PF00593">
    <property type="entry name" value="TonB_dep_Rec_b-barrel"/>
    <property type="match status" value="1"/>
</dbReference>
<evidence type="ECO:0000256" key="3">
    <source>
        <dbReference type="ARBA" id="ARBA00022452"/>
    </source>
</evidence>
<evidence type="ECO:0000256" key="10">
    <source>
        <dbReference type="ARBA" id="ARBA00023237"/>
    </source>
</evidence>
<protein>
    <submittedName>
        <fullName evidence="16">Iron complex outermembrane receptor protein</fullName>
    </submittedName>
</protein>
<keyword evidence="5 11" id="KW-0812">Transmembrane</keyword>
<dbReference type="SUPFAM" id="SSF56935">
    <property type="entry name" value="Porins"/>
    <property type="match status" value="1"/>
</dbReference>
<keyword evidence="7" id="KW-0406">Ion transport</keyword>
<dbReference type="PROSITE" id="PS52016">
    <property type="entry name" value="TONB_DEPENDENT_REC_3"/>
    <property type="match status" value="1"/>
</dbReference>
<dbReference type="InterPro" id="IPR000531">
    <property type="entry name" value="Beta-barrel_TonB"/>
</dbReference>
<dbReference type="Proteomes" id="UP000564677">
    <property type="component" value="Unassembled WGS sequence"/>
</dbReference>
<dbReference type="Gene3D" id="2.40.170.20">
    <property type="entry name" value="TonB-dependent receptor, beta-barrel domain"/>
    <property type="match status" value="1"/>
</dbReference>
<comment type="caution">
    <text evidence="16">The sequence shown here is derived from an EMBL/GenBank/DDBJ whole genome shotgun (WGS) entry which is preliminary data.</text>
</comment>
<keyword evidence="6" id="KW-0408">Iron</keyword>
<keyword evidence="10 11" id="KW-0998">Cell outer membrane</keyword>
<keyword evidence="9 11" id="KW-0472">Membrane</keyword>
<evidence type="ECO:0000259" key="14">
    <source>
        <dbReference type="Pfam" id="PF00593"/>
    </source>
</evidence>
<comment type="similarity">
    <text evidence="11 12">Belongs to the TonB-dependent receptor family.</text>
</comment>
<dbReference type="GO" id="GO:0009279">
    <property type="term" value="C:cell outer membrane"/>
    <property type="evidence" value="ECO:0007669"/>
    <property type="project" value="UniProtKB-SubCell"/>
</dbReference>
<dbReference type="PANTHER" id="PTHR32552:SF81">
    <property type="entry name" value="TONB-DEPENDENT OUTER MEMBRANE RECEPTOR"/>
    <property type="match status" value="1"/>
</dbReference>
<evidence type="ECO:0000256" key="4">
    <source>
        <dbReference type="ARBA" id="ARBA00022496"/>
    </source>
</evidence>
<feature type="domain" description="TonB-dependent receptor plug" evidence="15">
    <location>
        <begin position="53"/>
        <end position="164"/>
    </location>
</feature>
<keyword evidence="17" id="KW-1185">Reference proteome</keyword>
<evidence type="ECO:0000256" key="11">
    <source>
        <dbReference type="PROSITE-ProRule" id="PRU01360"/>
    </source>
</evidence>